<dbReference type="InterPro" id="IPR036922">
    <property type="entry name" value="Rieske_2Fe-2S_sf"/>
</dbReference>
<keyword evidence="4" id="KW-0411">Iron-sulfur</keyword>
<dbReference type="GO" id="GO:0046872">
    <property type="term" value="F:metal ion binding"/>
    <property type="evidence" value="ECO:0007669"/>
    <property type="project" value="UniProtKB-KW"/>
</dbReference>
<dbReference type="GO" id="GO:0051537">
    <property type="term" value="F:2 iron, 2 sulfur cluster binding"/>
    <property type="evidence" value="ECO:0007669"/>
    <property type="project" value="UniProtKB-KW"/>
</dbReference>
<dbReference type="EMBL" id="CADIKC010000002">
    <property type="protein sequence ID" value="CAB3676878.1"/>
    <property type="molecule type" value="Genomic_DNA"/>
</dbReference>
<dbReference type="SUPFAM" id="SSF50022">
    <property type="entry name" value="ISP domain"/>
    <property type="match status" value="1"/>
</dbReference>
<dbReference type="CDD" id="cd03528">
    <property type="entry name" value="Rieske_RO_ferredoxin"/>
    <property type="match status" value="1"/>
</dbReference>
<evidence type="ECO:0000256" key="4">
    <source>
        <dbReference type="ARBA" id="ARBA00023014"/>
    </source>
</evidence>
<dbReference type="Pfam" id="PF00355">
    <property type="entry name" value="Rieske"/>
    <property type="match status" value="1"/>
</dbReference>
<comment type="cofactor">
    <cofactor evidence="5">
        <name>[2Fe-2S] cluster</name>
        <dbReference type="ChEBI" id="CHEBI:190135"/>
    </cofactor>
</comment>
<organism evidence="8 9">
    <name type="scientific">Paraburkholderia sediminicola</name>
    <dbReference type="NCBI Taxonomy" id="458836"/>
    <lineage>
        <taxon>Bacteria</taxon>
        <taxon>Pseudomonadati</taxon>
        <taxon>Pseudomonadota</taxon>
        <taxon>Betaproteobacteria</taxon>
        <taxon>Burkholderiales</taxon>
        <taxon>Burkholderiaceae</taxon>
        <taxon>Paraburkholderia</taxon>
    </lineage>
</organism>
<evidence type="ECO:0000256" key="3">
    <source>
        <dbReference type="ARBA" id="ARBA00023004"/>
    </source>
</evidence>
<comment type="similarity">
    <text evidence="6">Belongs to the bacterial ring-hydroxylating dioxygenase ferredoxin component family.</text>
</comment>
<evidence type="ECO:0000259" key="7">
    <source>
        <dbReference type="PROSITE" id="PS51296"/>
    </source>
</evidence>
<dbReference type="InterPro" id="IPR017941">
    <property type="entry name" value="Rieske_2Fe-2S"/>
</dbReference>
<keyword evidence="3" id="KW-0408">Iron</keyword>
<keyword evidence="9" id="KW-1185">Reference proteome</keyword>
<dbReference type="PANTHER" id="PTHR21496">
    <property type="entry name" value="FERREDOXIN-RELATED"/>
    <property type="match status" value="1"/>
</dbReference>
<evidence type="ECO:0000256" key="6">
    <source>
        <dbReference type="ARBA" id="ARBA00038001"/>
    </source>
</evidence>
<protein>
    <submittedName>
        <fullName evidence="8">Anthranilate 1,2-dioxygenase ferredoxin subunit</fullName>
    </submittedName>
</protein>
<evidence type="ECO:0000313" key="8">
    <source>
        <dbReference type="EMBL" id="CAB3676878.1"/>
    </source>
</evidence>
<gene>
    <name evidence="8" type="primary">andAb_1</name>
    <name evidence="8" type="ORF">LMG24238_02407</name>
</gene>
<dbReference type="PANTHER" id="PTHR21496:SF0">
    <property type="entry name" value="RIESKE DOMAIN-CONTAINING PROTEIN"/>
    <property type="match status" value="1"/>
</dbReference>
<dbReference type="NCBIfam" id="NF041683">
    <property type="entry name" value="ant_diox_AndAb"/>
    <property type="match status" value="1"/>
</dbReference>
<keyword evidence="2" id="KW-0479">Metal-binding</keyword>
<dbReference type="GO" id="GO:0051213">
    <property type="term" value="F:dioxygenase activity"/>
    <property type="evidence" value="ECO:0007669"/>
    <property type="project" value="UniProtKB-KW"/>
</dbReference>
<dbReference type="Proteomes" id="UP000494255">
    <property type="component" value="Unassembled WGS sequence"/>
</dbReference>
<evidence type="ECO:0000256" key="1">
    <source>
        <dbReference type="ARBA" id="ARBA00022714"/>
    </source>
</evidence>
<evidence type="ECO:0000256" key="5">
    <source>
        <dbReference type="ARBA" id="ARBA00034078"/>
    </source>
</evidence>
<name>A0A6J5API3_9BURK</name>
<evidence type="ECO:0000313" key="9">
    <source>
        <dbReference type="Proteomes" id="UP000494255"/>
    </source>
</evidence>
<keyword evidence="8" id="KW-0223">Dioxygenase</keyword>
<proteinExistence type="inferred from homology"/>
<keyword evidence="1" id="KW-0001">2Fe-2S</keyword>
<feature type="domain" description="Rieske" evidence="7">
    <location>
        <begin position="7"/>
        <end position="103"/>
    </location>
</feature>
<dbReference type="Gene3D" id="2.102.10.10">
    <property type="entry name" value="Rieske [2Fe-2S] iron-sulphur domain"/>
    <property type="match status" value="1"/>
</dbReference>
<dbReference type="GeneID" id="97041038"/>
<keyword evidence="8" id="KW-0560">Oxidoreductase</keyword>
<dbReference type="RefSeq" id="WP_175050621.1">
    <property type="nucleotide sequence ID" value="NZ_CADIKC010000002.1"/>
</dbReference>
<sequence length="109" mass="11739">MSEIIQWLDVGGEDDFTDNEPAQVVVGAHPVAVFRTDGEWFALHDLCSHGHARLSEGFVENGCVECPLHQGLIDLRTGAPCSAPITEPVRTYPIRVIGGRVEIGSAATE</sequence>
<accession>A0A6J5API3</accession>
<dbReference type="PROSITE" id="PS51296">
    <property type="entry name" value="RIESKE"/>
    <property type="match status" value="1"/>
</dbReference>
<dbReference type="AlphaFoldDB" id="A0A6J5API3"/>
<reference evidence="8 9" key="1">
    <citation type="submission" date="2020-04" db="EMBL/GenBank/DDBJ databases">
        <authorList>
            <person name="De Canck E."/>
        </authorList>
    </citation>
    <scope>NUCLEOTIDE SEQUENCE [LARGE SCALE GENOMIC DNA]</scope>
    <source>
        <strain evidence="8 9">LMG 24238</strain>
    </source>
</reference>
<evidence type="ECO:0000256" key="2">
    <source>
        <dbReference type="ARBA" id="ARBA00022723"/>
    </source>
</evidence>